<dbReference type="Gene3D" id="3.40.50.2300">
    <property type="match status" value="2"/>
</dbReference>
<dbReference type="Pfam" id="PF13377">
    <property type="entry name" value="Peripla_BP_3"/>
    <property type="match status" value="1"/>
</dbReference>
<dbReference type="PROSITE" id="PS00356">
    <property type="entry name" value="HTH_LACI_1"/>
    <property type="match status" value="1"/>
</dbReference>
<evidence type="ECO:0000259" key="4">
    <source>
        <dbReference type="PROSITE" id="PS50932"/>
    </source>
</evidence>
<dbReference type="CDD" id="cd06267">
    <property type="entry name" value="PBP1_LacI_sugar_binding-like"/>
    <property type="match status" value="1"/>
</dbReference>
<dbReference type="InterPro" id="IPR046335">
    <property type="entry name" value="LacI/GalR-like_sensor"/>
</dbReference>
<dbReference type="GeneID" id="303204181"/>
<sequence>MASAKSKVTITDVAKAAGVSNSAVSYALNGKPGVSEKTRKRVLEVADSMGWKPNSAAKALSAARTHSIGVVMTASSKLLGAEPYFMELLAGIGVELEKEDYSLLLRFARDETEALRVHRNWIAAGSVDAVLIFNVEIGDARVELYQQHPEVPALVFSDPSVSGTLTTVSSNDADGARQIVRYLHDLGHRHIARVAGPERFGHTYIRDRVFNEETSNYAMAYDCLHSDYLPEEGRECTERLLSLPNTPTAIVYDNDVMTVEGLHVALSKGLRVPDDLSLMSWDDSYMCTATTPSLTALARDIPKLGEKIVPMLYAMIDGKHVDNQLEPNYHVVTRGSTAALHIEA</sequence>
<dbReference type="EMBL" id="JGYQ01000015">
    <property type="protein sequence ID" value="KFI47102.1"/>
    <property type="molecule type" value="Genomic_DNA"/>
</dbReference>
<dbReference type="InterPro" id="IPR028082">
    <property type="entry name" value="Peripla_BP_I"/>
</dbReference>
<reference evidence="5 6" key="1">
    <citation type="submission" date="2014-03" db="EMBL/GenBank/DDBJ databases">
        <title>Genomics of Bifidobacteria.</title>
        <authorList>
            <person name="Ventura M."/>
            <person name="Milani C."/>
            <person name="Lugli G.A."/>
        </authorList>
    </citation>
    <scope>NUCLEOTIDE SEQUENCE [LARGE SCALE GENOMIC DNA]</scope>
    <source>
        <strain evidence="5 6">LMG 10736</strain>
    </source>
</reference>
<evidence type="ECO:0000256" key="2">
    <source>
        <dbReference type="ARBA" id="ARBA00023125"/>
    </source>
</evidence>
<dbReference type="GO" id="GO:0003700">
    <property type="term" value="F:DNA-binding transcription factor activity"/>
    <property type="evidence" value="ECO:0007669"/>
    <property type="project" value="TreeGrafter"/>
</dbReference>
<evidence type="ECO:0000313" key="6">
    <source>
        <dbReference type="Proteomes" id="UP000029093"/>
    </source>
</evidence>
<keyword evidence="3" id="KW-0804">Transcription</keyword>
<keyword evidence="1" id="KW-0805">Transcription regulation</keyword>
<dbReference type="Proteomes" id="UP000029093">
    <property type="component" value="Unassembled WGS sequence"/>
</dbReference>
<keyword evidence="6" id="KW-1185">Reference proteome</keyword>
<evidence type="ECO:0000313" key="5">
    <source>
        <dbReference type="EMBL" id="KFI47102.1"/>
    </source>
</evidence>
<dbReference type="SUPFAM" id="SSF53822">
    <property type="entry name" value="Periplasmic binding protein-like I"/>
    <property type="match status" value="1"/>
</dbReference>
<dbReference type="SUPFAM" id="SSF47413">
    <property type="entry name" value="lambda repressor-like DNA-binding domains"/>
    <property type="match status" value="1"/>
</dbReference>
<dbReference type="Pfam" id="PF00356">
    <property type="entry name" value="LacI"/>
    <property type="match status" value="1"/>
</dbReference>
<dbReference type="SMART" id="SM00354">
    <property type="entry name" value="HTH_LACI"/>
    <property type="match status" value="1"/>
</dbReference>
<dbReference type="InterPro" id="IPR010982">
    <property type="entry name" value="Lambda_DNA-bd_dom_sf"/>
</dbReference>
<evidence type="ECO:0000256" key="1">
    <source>
        <dbReference type="ARBA" id="ARBA00023015"/>
    </source>
</evidence>
<feature type="domain" description="HTH lacI-type" evidence="4">
    <location>
        <begin position="8"/>
        <end position="62"/>
    </location>
</feature>
<dbReference type="GO" id="GO:0000976">
    <property type="term" value="F:transcription cis-regulatory region binding"/>
    <property type="evidence" value="ECO:0007669"/>
    <property type="project" value="TreeGrafter"/>
</dbReference>
<organism evidence="5 6">
    <name type="scientific">Bifidobacterium boum</name>
    <dbReference type="NCBI Taxonomy" id="78343"/>
    <lineage>
        <taxon>Bacteria</taxon>
        <taxon>Bacillati</taxon>
        <taxon>Actinomycetota</taxon>
        <taxon>Actinomycetes</taxon>
        <taxon>Bifidobacteriales</taxon>
        <taxon>Bifidobacteriaceae</taxon>
        <taxon>Bifidobacterium</taxon>
    </lineage>
</organism>
<keyword evidence="2" id="KW-0238">DNA-binding</keyword>
<dbReference type="Gene3D" id="1.10.260.40">
    <property type="entry name" value="lambda repressor-like DNA-binding domains"/>
    <property type="match status" value="1"/>
</dbReference>
<comment type="caution">
    <text evidence="5">The sequence shown here is derived from an EMBL/GenBank/DDBJ whole genome shotgun (WGS) entry which is preliminary data.</text>
</comment>
<gene>
    <name evidence="5" type="ORF">BBOU_1074</name>
</gene>
<evidence type="ECO:0000256" key="3">
    <source>
        <dbReference type="ARBA" id="ARBA00023163"/>
    </source>
</evidence>
<proteinExistence type="predicted"/>
<name>A0A086ZKQ2_9BIFI</name>
<accession>A0A086ZKQ2</accession>
<dbReference type="OrthoDB" id="1938857at2"/>
<dbReference type="RefSeq" id="WP_026503095.1">
    <property type="nucleotide sequence ID" value="NZ_JGYQ01000015.1"/>
</dbReference>
<dbReference type="PANTHER" id="PTHR30146:SF155">
    <property type="entry name" value="ALANINE RACEMASE"/>
    <property type="match status" value="1"/>
</dbReference>
<dbReference type="CDD" id="cd01392">
    <property type="entry name" value="HTH_LacI"/>
    <property type="match status" value="1"/>
</dbReference>
<dbReference type="PROSITE" id="PS50932">
    <property type="entry name" value="HTH_LACI_2"/>
    <property type="match status" value="1"/>
</dbReference>
<dbReference type="AlphaFoldDB" id="A0A086ZKQ2"/>
<protein>
    <submittedName>
        <fullName evidence="5">LacI family, regulatory protein</fullName>
    </submittedName>
</protein>
<dbReference type="InterPro" id="IPR000843">
    <property type="entry name" value="HTH_LacI"/>
</dbReference>
<dbReference type="PANTHER" id="PTHR30146">
    <property type="entry name" value="LACI-RELATED TRANSCRIPTIONAL REPRESSOR"/>
    <property type="match status" value="1"/>
</dbReference>